<name>A0ABR3ZYE6_9LECA</name>
<reference evidence="1 2" key="1">
    <citation type="submission" date="2024-09" db="EMBL/GenBank/DDBJ databases">
        <title>Rethinking Asexuality: The Enigmatic Case of Functional Sexual Genes in Lepraria (Stereocaulaceae).</title>
        <authorList>
            <person name="Doellman M."/>
            <person name="Sun Y."/>
            <person name="Barcenas-Pena A."/>
            <person name="Lumbsch H.T."/>
            <person name="Grewe F."/>
        </authorList>
    </citation>
    <scope>NUCLEOTIDE SEQUENCE [LARGE SCALE GENOMIC DNA]</scope>
    <source>
        <strain evidence="1 2">Mercado 3170</strain>
    </source>
</reference>
<evidence type="ECO:0000313" key="1">
    <source>
        <dbReference type="EMBL" id="KAL2037564.1"/>
    </source>
</evidence>
<organism evidence="1 2">
    <name type="scientific">Stereocaulon virgatum</name>
    <dbReference type="NCBI Taxonomy" id="373712"/>
    <lineage>
        <taxon>Eukaryota</taxon>
        <taxon>Fungi</taxon>
        <taxon>Dikarya</taxon>
        <taxon>Ascomycota</taxon>
        <taxon>Pezizomycotina</taxon>
        <taxon>Lecanoromycetes</taxon>
        <taxon>OSLEUM clade</taxon>
        <taxon>Lecanoromycetidae</taxon>
        <taxon>Lecanorales</taxon>
        <taxon>Lecanorineae</taxon>
        <taxon>Stereocaulaceae</taxon>
        <taxon>Stereocaulon</taxon>
    </lineage>
</organism>
<sequence>MLWRREPALLSIHTYVKTSSNARKTRTPNIVTVIGVRGQEGLTWSSALFLVHVGPWDHYKRAVYGSLPNVTENHRLSQLCHRIGAAFILILNLNTIPWATIHDIILNVTGSRSPGWW</sequence>
<dbReference type="Proteomes" id="UP001590950">
    <property type="component" value="Unassembled WGS sequence"/>
</dbReference>
<evidence type="ECO:0000313" key="2">
    <source>
        <dbReference type="Proteomes" id="UP001590950"/>
    </source>
</evidence>
<accession>A0ABR3ZYE6</accession>
<comment type="caution">
    <text evidence="1">The sequence shown here is derived from an EMBL/GenBank/DDBJ whole genome shotgun (WGS) entry which is preliminary data.</text>
</comment>
<proteinExistence type="predicted"/>
<keyword evidence="2" id="KW-1185">Reference proteome</keyword>
<dbReference type="EMBL" id="JBEFKJ010000039">
    <property type="protein sequence ID" value="KAL2037564.1"/>
    <property type="molecule type" value="Genomic_DNA"/>
</dbReference>
<protein>
    <submittedName>
        <fullName evidence="1">Uncharacterized protein</fullName>
    </submittedName>
</protein>
<gene>
    <name evidence="1" type="ORF">N7G274_009677</name>
</gene>